<evidence type="ECO:0000256" key="6">
    <source>
        <dbReference type="ARBA" id="ARBA00022801"/>
    </source>
</evidence>
<evidence type="ECO:0000256" key="8">
    <source>
        <dbReference type="SAM" id="MobiDB-lite"/>
    </source>
</evidence>
<dbReference type="GO" id="GO:0003964">
    <property type="term" value="F:RNA-directed DNA polymerase activity"/>
    <property type="evidence" value="ECO:0007669"/>
    <property type="project" value="UniProtKB-KW"/>
</dbReference>
<dbReference type="SUPFAM" id="SSF53098">
    <property type="entry name" value="Ribonuclease H-like"/>
    <property type="match status" value="1"/>
</dbReference>
<keyword evidence="6" id="KW-0378">Hydrolase</keyword>
<evidence type="ECO:0000256" key="2">
    <source>
        <dbReference type="ARBA" id="ARBA00022679"/>
    </source>
</evidence>
<feature type="region of interest" description="Disordered" evidence="8">
    <location>
        <begin position="990"/>
        <end position="1074"/>
    </location>
</feature>
<evidence type="ECO:0000256" key="4">
    <source>
        <dbReference type="ARBA" id="ARBA00022722"/>
    </source>
</evidence>
<dbReference type="Pfam" id="PF00665">
    <property type="entry name" value="rve"/>
    <property type="match status" value="1"/>
</dbReference>
<dbReference type="PROSITE" id="PS50994">
    <property type="entry name" value="INTEGRASE"/>
    <property type="match status" value="1"/>
</dbReference>
<proteinExistence type="predicted"/>
<keyword evidence="3" id="KW-0548">Nucleotidyltransferase</keyword>
<dbReference type="Gene3D" id="3.30.70.270">
    <property type="match status" value="2"/>
</dbReference>
<dbReference type="Gene3D" id="1.10.340.70">
    <property type="match status" value="1"/>
</dbReference>
<dbReference type="GO" id="GO:0004519">
    <property type="term" value="F:endonuclease activity"/>
    <property type="evidence" value="ECO:0007669"/>
    <property type="project" value="UniProtKB-KW"/>
</dbReference>
<dbReference type="InterPro" id="IPR041373">
    <property type="entry name" value="RT_RNaseH"/>
</dbReference>
<dbReference type="FunFam" id="1.10.340.70:FF:000001">
    <property type="entry name" value="Retrovirus-related Pol polyprotein from transposon gypsy-like Protein"/>
    <property type="match status" value="1"/>
</dbReference>
<organism evidence="11 12">
    <name type="scientific">Trichogramma kaykai</name>
    <dbReference type="NCBI Taxonomy" id="54128"/>
    <lineage>
        <taxon>Eukaryota</taxon>
        <taxon>Metazoa</taxon>
        <taxon>Ecdysozoa</taxon>
        <taxon>Arthropoda</taxon>
        <taxon>Hexapoda</taxon>
        <taxon>Insecta</taxon>
        <taxon>Pterygota</taxon>
        <taxon>Neoptera</taxon>
        <taxon>Endopterygota</taxon>
        <taxon>Hymenoptera</taxon>
        <taxon>Apocrita</taxon>
        <taxon>Proctotrupomorpha</taxon>
        <taxon>Chalcidoidea</taxon>
        <taxon>Trichogrammatidae</taxon>
        <taxon>Trichogramma</taxon>
    </lineage>
</organism>
<evidence type="ECO:0000259" key="10">
    <source>
        <dbReference type="PROSITE" id="PS50994"/>
    </source>
</evidence>
<dbReference type="Pfam" id="PF17921">
    <property type="entry name" value="Integrase_H2C2"/>
    <property type="match status" value="1"/>
</dbReference>
<evidence type="ECO:0000313" key="12">
    <source>
        <dbReference type="Proteomes" id="UP001627154"/>
    </source>
</evidence>
<protein>
    <recommendedName>
        <fullName evidence="1">RNA-directed DNA polymerase</fullName>
        <ecNumber evidence="1">2.7.7.49</ecNumber>
    </recommendedName>
</protein>
<dbReference type="Proteomes" id="UP001627154">
    <property type="component" value="Unassembled WGS sequence"/>
</dbReference>
<feature type="domain" description="Reverse transcriptase" evidence="9">
    <location>
        <begin position="188"/>
        <end position="368"/>
    </location>
</feature>
<feature type="domain" description="Integrase catalytic" evidence="10">
    <location>
        <begin position="716"/>
        <end position="874"/>
    </location>
</feature>
<dbReference type="PANTHER" id="PTHR37984">
    <property type="entry name" value="PROTEIN CBG26694"/>
    <property type="match status" value="1"/>
</dbReference>
<comment type="caution">
    <text evidence="11">The sequence shown here is derived from an EMBL/GenBank/DDBJ whole genome shotgun (WGS) entry which is preliminary data.</text>
</comment>
<keyword evidence="7" id="KW-0695">RNA-directed DNA polymerase</keyword>
<dbReference type="EMBL" id="JBJJXI010000060">
    <property type="protein sequence ID" value="KAL3397966.1"/>
    <property type="molecule type" value="Genomic_DNA"/>
</dbReference>
<evidence type="ECO:0000256" key="5">
    <source>
        <dbReference type="ARBA" id="ARBA00022759"/>
    </source>
</evidence>
<dbReference type="PANTHER" id="PTHR37984:SF5">
    <property type="entry name" value="PROTEIN NYNRIN-LIKE"/>
    <property type="match status" value="1"/>
</dbReference>
<evidence type="ECO:0000256" key="3">
    <source>
        <dbReference type="ARBA" id="ARBA00022695"/>
    </source>
</evidence>
<dbReference type="GO" id="GO:0016787">
    <property type="term" value="F:hydrolase activity"/>
    <property type="evidence" value="ECO:0007669"/>
    <property type="project" value="UniProtKB-KW"/>
</dbReference>
<dbReference type="InterPro" id="IPR041588">
    <property type="entry name" value="Integrase_H2C2"/>
</dbReference>
<dbReference type="InterPro" id="IPR012337">
    <property type="entry name" value="RNaseH-like_sf"/>
</dbReference>
<dbReference type="InterPro" id="IPR043128">
    <property type="entry name" value="Rev_trsase/Diguanyl_cyclase"/>
</dbReference>
<dbReference type="FunFam" id="3.30.70.270:FF:000026">
    <property type="entry name" value="Transposon Ty3-G Gag-Pol polyprotein"/>
    <property type="match status" value="1"/>
</dbReference>
<accession>A0ABD2WY27</accession>
<name>A0ABD2WY27_9HYME</name>
<dbReference type="AlphaFoldDB" id="A0ABD2WY27"/>
<dbReference type="Gene3D" id="2.40.70.10">
    <property type="entry name" value="Acid Proteases"/>
    <property type="match status" value="1"/>
</dbReference>
<dbReference type="EC" id="2.7.7.49" evidence="1"/>
<feature type="compositionally biased region" description="Polar residues" evidence="8">
    <location>
        <begin position="1033"/>
        <end position="1048"/>
    </location>
</feature>
<dbReference type="SUPFAM" id="SSF56672">
    <property type="entry name" value="DNA/RNA polymerases"/>
    <property type="match status" value="1"/>
</dbReference>
<evidence type="ECO:0000256" key="7">
    <source>
        <dbReference type="ARBA" id="ARBA00022918"/>
    </source>
</evidence>
<dbReference type="InterPro" id="IPR036397">
    <property type="entry name" value="RNaseH_sf"/>
</dbReference>
<dbReference type="CDD" id="cd01647">
    <property type="entry name" value="RT_LTR"/>
    <property type="match status" value="1"/>
</dbReference>
<keyword evidence="2" id="KW-0808">Transferase</keyword>
<sequence length="1074" mass="123708">MLLDDGAVSSWIGAKPAALLNDDIIPSRTYMEGPRGELTPDDGVLNLKITIDNKTSTNRFRVMKTLHYDIILGMDLHRKYKIIIDCGTCTWQIPGGEKHKFAQNTEKAQCIIDAIAAIGGLRPPSETQKDIINTLVEKLIPPTPETCNAAKITPHVIDVQGHAPIRQNPRRIAHNLLKKAHEEVDRLYNEGIIEKSESSWSSCPVIVPKKDGKIRFCIDFRKVNMITKKDAYPMHHIDSILDNLRNAEFLSKIDLSQAYHQIPLHPDSKEITAFAVQGKGLFHYKRLPYGLTNAPASFQRAMDNLFGPEWQPHVFIYMDDIIIATATFEEHRVWLKKVIEKLNEVDLTINKKKSEFCCEQVQFLGYVVDREGLKTDPDKIRAVLDCARPKTMKQLKSFMGMVGWYSRFIKDLADIRTPLTKLTQKNVTWHWGEEQENAFQTLKKKLTEAPVLARPDPDKTFTLQTDASNYALGAVLTQEFDGEEHPIAYASRALTKQERNYTVTEKECLAVLWAVEKYRGYILGTNFKVITDHASLKWLHNLRDPSGRLARWATALQAYNMDISHRKGAFHKVPDYLSRSIDEIAAIKSKDPIEDLWYAKLLREVELKPDKYPDYRIDNNLLYIHRPKSLKDPLLPDLNSWKLVVPAENRKTVLHDMHNTPQAGHLGREKTFEKLALLYFWPKMRSNVYNYVRRCKKCQLHKSSQQQPKGLMGKREIEGPWTHVASDVMGPLPRSKAGNSYIVVFQDLFTKYIEVKPMRKANASTILHNFEEQILLRWGCPKYLITDNGTEYSNRAMSKRMLELGIHQTTIAAYRPQANPTERVNRTFKTMISMFVDQDHSTWDVYVKELTFAFNTAFGTSTGFSPAYLNFGRNPRTIVTIRNELENAPCSLESLTPEMWADRMSRLPAIYDFVRKNLATANEKQTRYYNANRKAISFEINDLVVRKNHTLSSKVDKRAKKLDPKYRSSKIIKKISPVIYMVKDEDNRETQVHVNDLKPYQPELYDSRQSQPKSKNENSSDTKKVKTRKKQIDNTVDTTSQAENLTVHNETDCEESNIKHRLRRRQTNSTKKSK</sequence>
<dbReference type="Pfam" id="PF17917">
    <property type="entry name" value="RT_RNaseH"/>
    <property type="match status" value="1"/>
</dbReference>
<dbReference type="Gene3D" id="3.10.10.10">
    <property type="entry name" value="HIV Type 1 Reverse Transcriptase, subunit A, domain 1"/>
    <property type="match status" value="1"/>
</dbReference>
<evidence type="ECO:0000259" key="9">
    <source>
        <dbReference type="PROSITE" id="PS50878"/>
    </source>
</evidence>
<keyword evidence="4" id="KW-0540">Nuclease</keyword>
<keyword evidence="5" id="KW-0255">Endonuclease</keyword>
<dbReference type="InterPro" id="IPR000477">
    <property type="entry name" value="RT_dom"/>
</dbReference>
<evidence type="ECO:0000256" key="1">
    <source>
        <dbReference type="ARBA" id="ARBA00012493"/>
    </source>
</evidence>
<dbReference type="CDD" id="cd09274">
    <property type="entry name" value="RNase_HI_RT_Ty3"/>
    <property type="match status" value="1"/>
</dbReference>
<dbReference type="Pfam" id="PF00078">
    <property type="entry name" value="RVT_1"/>
    <property type="match status" value="1"/>
</dbReference>
<dbReference type="FunFam" id="3.10.20.370:FF:000001">
    <property type="entry name" value="Retrovirus-related Pol polyprotein from transposon 17.6-like protein"/>
    <property type="match status" value="1"/>
</dbReference>
<dbReference type="InterPro" id="IPR050951">
    <property type="entry name" value="Retrovirus_Pol_polyprotein"/>
</dbReference>
<dbReference type="InterPro" id="IPR001584">
    <property type="entry name" value="Integrase_cat-core"/>
</dbReference>
<gene>
    <name evidence="11" type="ORF">TKK_008200</name>
</gene>
<feature type="compositionally biased region" description="Basic and acidic residues" evidence="8">
    <location>
        <begin position="1014"/>
        <end position="1024"/>
    </location>
</feature>
<feature type="compositionally biased region" description="Basic residues" evidence="8">
    <location>
        <begin position="1059"/>
        <end position="1074"/>
    </location>
</feature>
<keyword evidence="12" id="KW-1185">Reference proteome</keyword>
<dbReference type="GO" id="GO:0042575">
    <property type="term" value="C:DNA polymerase complex"/>
    <property type="evidence" value="ECO:0007669"/>
    <property type="project" value="UniProtKB-ARBA"/>
</dbReference>
<dbReference type="PROSITE" id="PS50878">
    <property type="entry name" value="RT_POL"/>
    <property type="match status" value="1"/>
</dbReference>
<dbReference type="InterPro" id="IPR021109">
    <property type="entry name" value="Peptidase_aspartic_dom_sf"/>
</dbReference>
<reference evidence="11 12" key="1">
    <citation type="journal article" date="2024" name="bioRxiv">
        <title>A reference genome for Trichogramma kaykai: A tiny desert-dwelling parasitoid wasp with competing sex-ratio distorters.</title>
        <authorList>
            <person name="Culotta J."/>
            <person name="Lindsey A.R."/>
        </authorList>
    </citation>
    <scope>NUCLEOTIDE SEQUENCE [LARGE SCALE GENOMIC DNA]</scope>
    <source>
        <strain evidence="11 12">KSX58</strain>
    </source>
</reference>
<dbReference type="InterPro" id="IPR043502">
    <property type="entry name" value="DNA/RNA_pol_sf"/>
</dbReference>
<evidence type="ECO:0000313" key="11">
    <source>
        <dbReference type="EMBL" id="KAL3397966.1"/>
    </source>
</evidence>
<dbReference type="Gene3D" id="3.30.420.10">
    <property type="entry name" value="Ribonuclease H-like superfamily/Ribonuclease H"/>
    <property type="match status" value="1"/>
</dbReference>